<keyword evidence="3" id="KW-0597">Phosphoprotein</keyword>
<dbReference type="Pfam" id="PF07568">
    <property type="entry name" value="HisKA_2"/>
    <property type="match status" value="1"/>
</dbReference>
<dbReference type="EMBL" id="JAAEDK010000002">
    <property type="protein sequence ID" value="MBR0657876.1"/>
    <property type="molecule type" value="Genomic_DNA"/>
</dbReference>
<dbReference type="CDD" id="cd12914">
    <property type="entry name" value="PDC1_DGC_like"/>
    <property type="match status" value="1"/>
</dbReference>
<evidence type="ECO:0000256" key="3">
    <source>
        <dbReference type="ARBA" id="ARBA00022553"/>
    </source>
</evidence>
<dbReference type="InterPro" id="IPR005467">
    <property type="entry name" value="His_kinase_dom"/>
</dbReference>
<dbReference type="GO" id="GO:0005524">
    <property type="term" value="F:ATP binding"/>
    <property type="evidence" value="ECO:0007669"/>
    <property type="project" value="UniProtKB-KW"/>
</dbReference>
<dbReference type="Proteomes" id="UP001138708">
    <property type="component" value="Unassembled WGS sequence"/>
</dbReference>
<feature type="domain" description="Histidine kinase" evidence="9">
    <location>
        <begin position="378"/>
        <end position="570"/>
    </location>
</feature>
<dbReference type="InterPro" id="IPR011495">
    <property type="entry name" value="Sig_transdc_His_kin_sub2_dim/P"/>
</dbReference>
<sequence>MTGGEEPPTPSRPRAVFGGVRGRLLALATAATIPIAGIAGSNAWTAYQAALAQGPRNAMILREVAVARHGAAMEALREVVTGLAQRGNLLDIAPEACDAQLARLRALTPERYSNFWVLDPEGRLVCSGLPAPRGESYAQLDYVPAVQRSHAFEFGEFTIGVLSQRAVLPGVAPILGPGDALRGMVGGSLFLGFFLRSDRGTQVAGQHSVWLIDQDGSVLPFGSALSGALPPPDILARIGRRGEEEMQGRARDGTDHAWSAQELEPGLRLLVGLPVETEVAAARAALLRRLLELGVFLAGCLGAIVVGVEVAVSRPLRRLAARVRGWAPGSPLAPDPKATGPTEVRDLDRALGAAAAALTEREEALTGALRQRDLLMAEIHHRVKNNLQIVASLLNLQAGRLRSPAAQAEFAVARDRVQALATLHRHLYLHHSFERISLRPFLEELSRQLGDALGSGADSGIAIRIAAEDIELSSDQAISLALLITESVGNAMRYAFPDGLGGTIDISLAVQGDEVLLVICDDGVGLGGTEPNGDGLGLQLIEGFAAHLGGSAEIAGEHGTRIAVRFPIHHRSLEDTLRGAA</sequence>
<evidence type="ECO:0000313" key="11">
    <source>
        <dbReference type="EMBL" id="NKE18556.1"/>
    </source>
</evidence>
<dbReference type="Gene3D" id="3.30.450.20">
    <property type="entry name" value="PAS domain"/>
    <property type="match status" value="2"/>
</dbReference>
<keyword evidence="8" id="KW-0472">Membrane</keyword>
<evidence type="ECO:0000256" key="5">
    <source>
        <dbReference type="ARBA" id="ARBA00022741"/>
    </source>
</evidence>
<evidence type="ECO:0000256" key="2">
    <source>
        <dbReference type="ARBA" id="ARBA00012438"/>
    </source>
</evidence>
<dbReference type="InterPro" id="IPR036890">
    <property type="entry name" value="HATPase_C_sf"/>
</dbReference>
<reference evidence="10" key="3">
    <citation type="journal article" date="2021" name="Syst. Appl. Microbiol.">
        <title>Roseomonas hellenica sp. nov., isolated from roots of wild-growing Alkanna tinctoria.</title>
        <authorList>
            <person name="Rat A."/>
            <person name="Naranjo H.D."/>
            <person name="Lebbe L."/>
            <person name="Cnockaert M."/>
            <person name="Krigas N."/>
            <person name="Grigoriadou K."/>
            <person name="Maloupa E."/>
            <person name="Willems A."/>
        </authorList>
    </citation>
    <scope>NUCLEOTIDE SEQUENCE</scope>
    <source>
        <strain evidence="10">LMG 31161</strain>
    </source>
</reference>
<dbReference type="PROSITE" id="PS50109">
    <property type="entry name" value="HIS_KIN"/>
    <property type="match status" value="1"/>
</dbReference>
<keyword evidence="8" id="KW-0812">Transmembrane</keyword>
<evidence type="ECO:0000259" key="9">
    <source>
        <dbReference type="PROSITE" id="PS50109"/>
    </source>
</evidence>
<comment type="caution">
    <text evidence="10">The sequence shown here is derived from an EMBL/GenBank/DDBJ whole genome shotgun (WGS) entry which is preliminary data.</text>
</comment>
<dbReference type="EC" id="2.7.13.3" evidence="2"/>
<dbReference type="AlphaFoldDB" id="A0A9X9WC16"/>
<keyword evidence="7" id="KW-0067">ATP-binding</keyword>
<evidence type="ECO:0000256" key="8">
    <source>
        <dbReference type="SAM" id="Phobius"/>
    </source>
</evidence>
<evidence type="ECO:0000256" key="7">
    <source>
        <dbReference type="ARBA" id="ARBA00022840"/>
    </source>
</evidence>
<dbReference type="Proteomes" id="UP000746741">
    <property type="component" value="Unassembled WGS sequence"/>
</dbReference>
<dbReference type="RefSeq" id="WP_168042443.1">
    <property type="nucleotide sequence ID" value="NZ_JAAEDK010000002.1"/>
</dbReference>
<dbReference type="SMART" id="SM00387">
    <property type="entry name" value="HATPase_c"/>
    <property type="match status" value="1"/>
</dbReference>
<dbReference type="PANTHER" id="PTHR41523:SF8">
    <property type="entry name" value="ETHYLENE RESPONSE SENSOR PROTEIN"/>
    <property type="match status" value="1"/>
</dbReference>
<keyword evidence="6 10" id="KW-0418">Kinase</keyword>
<evidence type="ECO:0000313" key="13">
    <source>
        <dbReference type="Proteomes" id="UP001138708"/>
    </source>
</evidence>
<dbReference type="Pfam" id="PF02518">
    <property type="entry name" value="HATPase_c"/>
    <property type="match status" value="1"/>
</dbReference>
<dbReference type="EMBL" id="JAAVUP010000004">
    <property type="protein sequence ID" value="NKE18556.1"/>
    <property type="molecule type" value="Genomic_DNA"/>
</dbReference>
<gene>
    <name evidence="11" type="ORF">GWK15_16505</name>
    <name evidence="10" type="ORF">GXW75_01340</name>
</gene>
<dbReference type="Gene3D" id="3.30.565.10">
    <property type="entry name" value="Histidine kinase-like ATPase, C-terminal domain"/>
    <property type="match status" value="1"/>
</dbReference>
<evidence type="ECO:0000256" key="4">
    <source>
        <dbReference type="ARBA" id="ARBA00022679"/>
    </source>
</evidence>
<keyword evidence="12" id="KW-1185">Reference proteome</keyword>
<reference evidence="10" key="1">
    <citation type="submission" date="2020-01" db="EMBL/GenBank/DDBJ databases">
        <authorList>
            <person name="Rat A."/>
        </authorList>
    </citation>
    <scope>NUCLEOTIDE SEQUENCE</scope>
    <source>
        <strain evidence="10">LMG 31161</strain>
    </source>
</reference>
<comment type="catalytic activity">
    <reaction evidence="1">
        <text>ATP + protein L-histidine = ADP + protein N-phospho-L-histidine.</text>
        <dbReference type="EC" id="2.7.13.3"/>
    </reaction>
</comment>
<reference evidence="11 12" key="2">
    <citation type="submission" date="2020-02" db="EMBL/GenBank/DDBJ databases">
        <authorList>
            <person name="Sun Q."/>
            <person name="Inoue M."/>
        </authorList>
    </citation>
    <scope>NUCLEOTIDE SEQUENCE [LARGE SCALE GENOMIC DNA]</scope>
    <source>
        <strain evidence="11 12">KCTC 22478</strain>
    </source>
</reference>
<proteinExistence type="predicted"/>
<evidence type="ECO:0000256" key="6">
    <source>
        <dbReference type="ARBA" id="ARBA00022777"/>
    </source>
</evidence>
<protein>
    <recommendedName>
        <fullName evidence="2">histidine kinase</fullName>
        <ecNumber evidence="2">2.7.13.3</ecNumber>
    </recommendedName>
</protein>
<dbReference type="PANTHER" id="PTHR41523">
    <property type="entry name" value="TWO-COMPONENT SYSTEM SENSOR PROTEIN"/>
    <property type="match status" value="1"/>
</dbReference>
<evidence type="ECO:0000313" key="10">
    <source>
        <dbReference type="EMBL" id="MBR0657876.1"/>
    </source>
</evidence>
<keyword evidence="4" id="KW-0808">Transferase</keyword>
<accession>A0A9X9WC16</accession>
<dbReference type="GO" id="GO:0004673">
    <property type="term" value="F:protein histidine kinase activity"/>
    <property type="evidence" value="ECO:0007669"/>
    <property type="project" value="UniProtKB-EC"/>
</dbReference>
<name>A0A9X9WC16_9PROT</name>
<evidence type="ECO:0000256" key="1">
    <source>
        <dbReference type="ARBA" id="ARBA00000085"/>
    </source>
</evidence>
<feature type="transmembrane region" description="Helical" evidence="8">
    <location>
        <begin position="293"/>
        <end position="312"/>
    </location>
</feature>
<keyword evidence="8" id="KW-1133">Transmembrane helix</keyword>
<organism evidence="10 13">
    <name type="scientific">Neoroseomonas oryzicola</name>
    <dbReference type="NCBI Taxonomy" id="535904"/>
    <lineage>
        <taxon>Bacteria</taxon>
        <taxon>Pseudomonadati</taxon>
        <taxon>Pseudomonadota</taxon>
        <taxon>Alphaproteobacteria</taxon>
        <taxon>Acetobacterales</taxon>
        <taxon>Acetobacteraceae</taxon>
        <taxon>Neoroseomonas</taxon>
    </lineage>
</organism>
<dbReference type="SUPFAM" id="SSF55874">
    <property type="entry name" value="ATPase domain of HSP90 chaperone/DNA topoisomerase II/histidine kinase"/>
    <property type="match status" value="1"/>
</dbReference>
<keyword evidence="5" id="KW-0547">Nucleotide-binding</keyword>
<dbReference type="InterPro" id="IPR003594">
    <property type="entry name" value="HATPase_dom"/>
</dbReference>
<evidence type="ECO:0000313" key="12">
    <source>
        <dbReference type="Proteomes" id="UP000746741"/>
    </source>
</evidence>